<name>A0A9P6B241_9AGAM</name>
<protein>
    <submittedName>
        <fullName evidence="2">Uncharacterized protein</fullName>
    </submittedName>
</protein>
<comment type="caution">
    <text evidence="2">The sequence shown here is derived from an EMBL/GenBank/DDBJ whole genome shotgun (WGS) entry which is preliminary data.</text>
</comment>
<dbReference type="Proteomes" id="UP000886523">
    <property type="component" value="Unassembled WGS sequence"/>
</dbReference>
<evidence type="ECO:0000313" key="2">
    <source>
        <dbReference type="EMBL" id="KAF9516074.1"/>
    </source>
</evidence>
<dbReference type="EMBL" id="MU128944">
    <property type="protein sequence ID" value="KAF9516074.1"/>
    <property type="molecule type" value="Genomic_DNA"/>
</dbReference>
<keyword evidence="1" id="KW-1133">Transmembrane helix</keyword>
<organism evidence="2 3">
    <name type="scientific">Hydnum rufescens UP504</name>
    <dbReference type="NCBI Taxonomy" id="1448309"/>
    <lineage>
        <taxon>Eukaryota</taxon>
        <taxon>Fungi</taxon>
        <taxon>Dikarya</taxon>
        <taxon>Basidiomycota</taxon>
        <taxon>Agaricomycotina</taxon>
        <taxon>Agaricomycetes</taxon>
        <taxon>Cantharellales</taxon>
        <taxon>Hydnaceae</taxon>
        <taxon>Hydnum</taxon>
    </lineage>
</organism>
<reference evidence="2" key="1">
    <citation type="journal article" date="2020" name="Nat. Commun.">
        <title>Large-scale genome sequencing of mycorrhizal fungi provides insights into the early evolution of symbiotic traits.</title>
        <authorList>
            <person name="Miyauchi S."/>
            <person name="Kiss E."/>
            <person name="Kuo A."/>
            <person name="Drula E."/>
            <person name="Kohler A."/>
            <person name="Sanchez-Garcia M."/>
            <person name="Morin E."/>
            <person name="Andreopoulos B."/>
            <person name="Barry K.W."/>
            <person name="Bonito G."/>
            <person name="Buee M."/>
            <person name="Carver A."/>
            <person name="Chen C."/>
            <person name="Cichocki N."/>
            <person name="Clum A."/>
            <person name="Culley D."/>
            <person name="Crous P.W."/>
            <person name="Fauchery L."/>
            <person name="Girlanda M."/>
            <person name="Hayes R.D."/>
            <person name="Keri Z."/>
            <person name="LaButti K."/>
            <person name="Lipzen A."/>
            <person name="Lombard V."/>
            <person name="Magnuson J."/>
            <person name="Maillard F."/>
            <person name="Murat C."/>
            <person name="Nolan M."/>
            <person name="Ohm R.A."/>
            <person name="Pangilinan J."/>
            <person name="Pereira M.F."/>
            <person name="Perotto S."/>
            <person name="Peter M."/>
            <person name="Pfister S."/>
            <person name="Riley R."/>
            <person name="Sitrit Y."/>
            <person name="Stielow J.B."/>
            <person name="Szollosi G."/>
            <person name="Zifcakova L."/>
            <person name="Stursova M."/>
            <person name="Spatafora J.W."/>
            <person name="Tedersoo L."/>
            <person name="Vaario L.M."/>
            <person name="Yamada A."/>
            <person name="Yan M."/>
            <person name="Wang P."/>
            <person name="Xu J."/>
            <person name="Bruns T."/>
            <person name="Baldrian P."/>
            <person name="Vilgalys R."/>
            <person name="Dunand C."/>
            <person name="Henrissat B."/>
            <person name="Grigoriev I.V."/>
            <person name="Hibbett D."/>
            <person name="Nagy L.G."/>
            <person name="Martin F.M."/>
        </authorList>
    </citation>
    <scope>NUCLEOTIDE SEQUENCE</scope>
    <source>
        <strain evidence="2">UP504</strain>
    </source>
</reference>
<keyword evidence="1" id="KW-0472">Membrane</keyword>
<sequence length="94" mass="10301">MSGDTACQSISARYACTSNHLRSSLLSTISLSFSIAFAWTFDRNMLACMDRSTWLWLSSLTFPVPVSTPHLYVFPDGIAQYLFSSALGGYGSES</sequence>
<accession>A0A9P6B241</accession>
<proteinExistence type="predicted"/>
<gene>
    <name evidence="2" type="ORF">BS47DRAFT_1341417</name>
</gene>
<evidence type="ECO:0000313" key="3">
    <source>
        <dbReference type="Proteomes" id="UP000886523"/>
    </source>
</evidence>
<keyword evidence="3" id="KW-1185">Reference proteome</keyword>
<evidence type="ECO:0000256" key="1">
    <source>
        <dbReference type="SAM" id="Phobius"/>
    </source>
</evidence>
<dbReference type="AlphaFoldDB" id="A0A9P6B241"/>
<keyword evidence="1" id="KW-0812">Transmembrane</keyword>
<feature type="transmembrane region" description="Helical" evidence="1">
    <location>
        <begin position="23"/>
        <end position="41"/>
    </location>
</feature>